<evidence type="ECO:0000256" key="9">
    <source>
        <dbReference type="SAM" id="MobiDB-lite"/>
    </source>
</evidence>
<dbReference type="GO" id="GO:0000981">
    <property type="term" value="F:DNA-binding transcription factor activity, RNA polymerase II-specific"/>
    <property type="evidence" value="ECO:0007669"/>
    <property type="project" value="InterPro"/>
</dbReference>
<keyword evidence="3" id="KW-0217">Developmental protein</keyword>
<protein>
    <submittedName>
        <fullName evidence="12">Homeobox domain-containing protein</fullName>
    </submittedName>
</protein>
<dbReference type="GO" id="GO:0000978">
    <property type="term" value="F:RNA polymerase II cis-regulatory region sequence-specific DNA binding"/>
    <property type="evidence" value="ECO:0007669"/>
    <property type="project" value="TreeGrafter"/>
</dbReference>
<reference evidence="12" key="1">
    <citation type="submission" date="2017-02" db="UniProtKB">
        <authorList>
            <consortium name="WormBaseParasite"/>
        </authorList>
    </citation>
    <scope>IDENTIFICATION</scope>
</reference>
<evidence type="ECO:0000256" key="8">
    <source>
        <dbReference type="RuleBase" id="RU000682"/>
    </source>
</evidence>
<dbReference type="STRING" id="131310.A0A0N5A206"/>
<keyword evidence="11" id="KW-1185">Reference proteome</keyword>
<dbReference type="SMART" id="SM00389">
    <property type="entry name" value="HOX"/>
    <property type="match status" value="1"/>
</dbReference>
<dbReference type="Pfam" id="PF00046">
    <property type="entry name" value="Homeodomain"/>
    <property type="match status" value="1"/>
</dbReference>
<dbReference type="PRINTS" id="PR00024">
    <property type="entry name" value="HOMEOBOX"/>
</dbReference>
<evidence type="ECO:0000256" key="3">
    <source>
        <dbReference type="ARBA" id="ARBA00022473"/>
    </source>
</evidence>
<dbReference type="PROSITE" id="PS00027">
    <property type="entry name" value="HOMEOBOX_1"/>
    <property type="match status" value="1"/>
</dbReference>
<dbReference type="InterPro" id="IPR000747">
    <property type="entry name" value="HD_engrailed"/>
</dbReference>
<dbReference type="InterPro" id="IPR020479">
    <property type="entry name" value="HD_metazoa"/>
</dbReference>
<dbReference type="Gene3D" id="1.10.10.60">
    <property type="entry name" value="Homeodomain-like"/>
    <property type="match status" value="1"/>
</dbReference>
<feature type="compositionally biased region" description="Basic and acidic residues" evidence="9">
    <location>
        <begin position="127"/>
        <end position="138"/>
    </location>
</feature>
<keyword evidence="5 7" id="KW-0371">Homeobox</keyword>
<dbReference type="GO" id="GO:0009653">
    <property type="term" value="P:anatomical structure morphogenesis"/>
    <property type="evidence" value="ECO:0007669"/>
    <property type="project" value="UniProtKB-ARBA"/>
</dbReference>
<dbReference type="InterPro" id="IPR017970">
    <property type="entry name" value="Homeobox_CS"/>
</dbReference>
<evidence type="ECO:0000259" key="10">
    <source>
        <dbReference type="PROSITE" id="PS50071"/>
    </source>
</evidence>
<evidence type="ECO:0000313" key="11">
    <source>
        <dbReference type="Proteomes" id="UP000038045"/>
    </source>
</evidence>
<feature type="DNA-binding region" description="Homeobox" evidence="7">
    <location>
        <begin position="135"/>
        <end position="194"/>
    </location>
</feature>
<dbReference type="SUPFAM" id="SSF46689">
    <property type="entry name" value="Homeodomain-like"/>
    <property type="match status" value="1"/>
</dbReference>
<dbReference type="PRINTS" id="PR00031">
    <property type="entry name" value="HTHREPRESSR"/>
</dbReference>
<evidence type="ECO:0000256" key="1">
    <source>
        <dbReference type="ARBA" id="ARBA00004123"/>
    </source>
</evidence>
<keyword evidence="4 7" id="KW-0238">DNA-binding</keyword>
<feature type="compositionally biased region" description="Polar residues" evidence="9">
    <location>
        <begin position="196"/>
        <end position="205"/>
    </location>
</feature>
<comment type="subcellular location">
    <subcellularLocation>
        <location evidence="1 7 8">Nucleus</location>
    </subcellularLocation>
</comment>
<feature type="compositionally biased region" description="Low complexity" evidence="9">
    <location>
        <begin position="84"/>
        <end position="100"/>
    </location>
</feature>
<feature type="region of interest" description="Disordered" evidence="9">
    <location>
        <begin position="113"/>
        <end position="140"/>
    </location>
</feature>
<dbReference type="InterPro" id="IPR009057">
    <property type="entry name" value="Homeodomain-like_sf"/>
</dbReference>
<dbReference type="PROSITE" id="PS50071">
    <property type="entry name" value="HOMEOBOX_2"/>
    <property type="match status" value="1"/>
</dbReference>
<evidence type="ECO:0000256" key="2">
    <source>
        <dbReference type="ARBA" id="ARBA00010896"/>
    </source>
</evidence>
<dbReference type="InterPro" id="IPR050720">
    <property type="entry name" value="Engrailed_Homeobox_TFs"/>
</dbReference>
<evidence type="ECO:0000256" key="6">
    <source>
        <dbReference type="ARBA" id="ARBA00023242"/>
    </source>
</evidence>
<comment type="similarity">
    <text evidence="2">Belongs to the engrailed homeobox family.</text>
</comment>
<feature type="compositionally biased region" description="Polar residues" evidence="9">
    <location>
        <begin position="70"/>
        <end position="83"/>
    </location>
</feature>
<dbReference type="CDD" id="cd00086">
    <property type="entry name" value="homeodomain"/>
    <property type="match status" value="1"/>
</dbReference>
<dbReference type="PANTHER" id="PTHR24341">
    <property type="entry name" value="HOMEOBOX PROTEIN ENGRAILED"/>
    <property type="match status" value="1"/>
</dbReference>
<organism evidence="11 12">
    <name type="scientific">Parastrongyloides trichosuri</name>
    <name type="common">Possum-specific nematode worm</name>
    <dbReference type="NCBI Taxonomy" id="131310"/>
    <lineage>
        <taxon>Eukaryota</taxon>
        <taxon>Metazoa</taxon>
        <taxon>Ecdysozoa</taxon>
        <taxon>Nematoda</taxon>
        <taxon>Chromadorea</taxon>
        <taxon>Rhabditida</taxon>
        <taxon>Tylenchina</taxon>
        <taxon>Panagrolaimomorpha</taxon>
        <taxon>Strongyloidoidea</taxon>
        <taxon>Strongyloididae</taxon>
        <taxon>Parastrongyloides</taxon>
    </lineage>
</organism>
<accession>A0A0N5A206</accession>
<dbReference type="Proteomes" id="UP000038045">
    <property type="component" value="Unplaced"/>
</dbReference>
<feature type="region of interest" description="Disordered" evidence="9">
    <location>
        <begin position="70"/>
        <end position="100"/>
    </location>
</feature>
<evidence type="ECO:0000256" key="5">
    <source>
        <dbReference type="ARBA" id="ARBA00023155"/>
    </source>
</evidence>
<proteinExistence type="inferred from homology"/>
<dbReference type="GO" id="GO:0005634">
    <property type="term" value="C:nucleus"/>
    <property type="evidence" value="ECO:0007669"/>
    <property type="project" value="UniProtKB-SubCell"/>
</dbReference>
<dbReference type="GO" id="GO:0030182">
    <property type="term" value="P:neuron differentiation"/>
    <property type="evidence" value="ECO:0007669"/>
    <property type="project" value="TreeGrafter"/>
</dbReference>
<dbReference type="PRINTS" id="PR00026">
    <property type="entry name" value="ENGRAILED"/>
</dbReference>
<dbReference type="AlphaFoldDB" id="A0A0N5A206"/>
<sequence>MFDFSLNPLNLFAAAMAANTFLSQSTSLDEKLGASLSLFPVSTSQNSLAAAFSAATASINLTSPSNDVVSFSRGNNSMTPTSQSESPTHNSPSTSTSGNSSLPAWVYCTRYSDRPSAGPRTRKMKRKDSVTGEDEKRPRTAFTAEQLERLKQQFLDNRYLTEKRRQELAHELGLNESQIKIWFQNKRAKLKKVSGNPPSRSNSMNIPILPQGLYMSSS</sequence>
<dbReference type="InterPro" id="IPR000047">
    <property type="entry name" value="HTH_motif"/>
</dbReference>
<evidence type="ECO:0000256" key="4">
    <source>
        <dbReference type="ARBA" id="ARBA00023125"/>
    </source>
</evidence>
<feature type="domain" description="Homeobox" evidence="10">
    <location>
        <begin position="133"/>
        <end position="193"/>
    </location>
</feature>
<dbReference type="WBParaSite" id="PTRK_0001565200.1">
    <property type="protein sequence ID" value="PTRK_0001565200.1"/>
    <property type="gene ID" value="PTRK_0001565200"/>
</dbReference>
<dbReference type="FunFam" id="1.10.10.60:FF:000189">
    <property type="entry name" value="Homeobox protein engrailed-like"/>
    <property type="match status" value="1"/>
</dbReference>
<dbReference type="PANTHER" id="PTHR24341:SF6">
    <property type="entry name" value="HOMEOBOX PROTEIN INVECTED"/>
    <property type="match status" value="1"/>
</dbReference>
<evidence type="ECO:0000313" key="12">
    <source>
        <dbReference type="WBParaSite" id="PTRK_0001565200.1"/>
    </source>
</evidence>
<keyword evidence="6 7" id="KW-0539">Nucleus</keyword>
<dbReference type="InterPro" id="IPR001356">
    <property type="entry name" value="HD"/>
</dbReference>
<name>A0A0N5A206_PARTI</name>
<evidence type="ECO:0000256" key="7">
    <source>
        <dbReference type="PROSITE-ProRule" id="PRU00108"/>
    </source>
</evidence>
<feature type="region of interest" description="Disordered" evidence="9">
    <location>
        <begin position="192"/>
        <end position="218"/>
    </location>
</feature>